<proteinExistence type="inferred from homology"/>
<dbReference type="PANTHER" id="PTHR10412:SF11">
    <property type="entry name" value="MANNOSYL-OLIGOSACCHARIDE GLUCOSIDASE"/>
    <property type="match status" value="1"/>
</dbReference>
<evidence type="ECO:0000256" key="2">
    <source>
        <dbReference type="ARBA" id="ARBA00022801"/>
    </source>
</evidence>
<keyword evidence="3" id="KW-0326">Glycosidase</keyword>
<reference evidence="5 6" key="1">
    <citation type="submission" date="2018-04" db="EMBL/GenBank/DDBJ databases">
        <title>Genomic Encyclopedia of Archaeal and Bacterial Type Strains, Phase II (KMG-II): from individual species to whole genera.</title>
        <authorList>
            <person name="Goeker M."/>
        </authorList>
    </citation>
    <scope>NUCLEOTIDE SEQUENCE [LARGE SCALE GENOMIC DNA]</scope>
    <source>
        <strain evidence="5 6">DSM 100977</strain>
    </source>
</reference>
<evidence type="ECO:0000313" key="6">
    <source>
        <dbReference type="Proteomes" id="UP000243978"/>
    </source>
</evidence>
<dbReference type="AlphaFoldDB" id="A0A2T6BDQ5"/>
<evidence type="ECO:0000259" key="4">
    <source>
        <dbReference type="Pfam" id="PF22422"/>
    </source>
</evidence>
<dbReference type="InterPro" id="IPR008928">
    <property type="entry name" value="6-hairpin_glycosidase_sf"/>
</dbReference>
<dbReference type="Pfam" id="PF22422">
    <property type="entry name" value="MGH1-like_GH"/>
    <property type="match status" value="1"/>
</dbReference>
<sequence>MSMDLTEKAQGILRGNDRGGYTLPTKGLYPYQWNWDSAFAAWGFATFDADRGWQELETLMSGQWEDGMIPHILFHRPDPGYFPGPDVWQGRGPIPSSGISQPPVAASFMAKMLAMDPTGEARARAMWPALKRWHRWFMDWRLDRGAVCVTHPWEAGRDNAPDWDGAMRAIDADDVGEYTRRDTSHVDPAMRPTKYDYDRYLKLVQIGVSVGWDHEKLREINPFRVADPTMTFTLLRAQRDLAAMGRRFGEDVSEIEEWIAVLEDGAETLWNPEIGGYDSRDVRAGRFNGVLSNASMLCWYAGINDARALPALERMLAAAEYGLASYDPEAEGFESLRYWRGPTWPIMNYLVGSGLEEQGLDGPAARIRRDTARLMEAHGFAEYYDPHTSAPAGGGSFTWTAAVWLGWAGHAPQHQQGAA</sequence>
<dbReference type="GO" id="GO:0006487">
    <property type="term" value="P:protein N-linked glycosylation"/>
    <property type="evidence" value="ECO:0007669"/>
    <property type="project" value="TreeGrafter"/>
</dbReference>
<dbReference type="Proteomes" id="UP000243978">
    <property type="component" value="Unassembled WGS sequence"/>
</dbReference>
<evidence type="ECO:0000313" key="5">
    <source>
        <dbReference type="EMBL" id="PTX54201.1"/>
    </source>
</evidence>
<dbReference type="GO" id="GO:0009311">
    <property type="term" value="P:oligosaccharide metabolic process"/>
    <property type="evidence" value="ECO:0007669"/>
    <property type="project" value="InterPro"/>
</dbReference>
<name>A0A2T6BDQ5_9RHOB</name>
<evidence type="ECO:0000256" key="3">
    <source>
        <dbReference type="ARBA" id="ARBA00023295"/>
    </source>
</evidence>
<dbReference type="InterPro" id="IPR054491">
    <property type="entry name" value="MGH1-like_GH"/>
</dbReference>
<keyword evidence="6" id="KW-1185">Reference proteome</keyword>
<evidence type="ECO:0000256" key="1">
    <source>
        <dbReference type="ARBA" id="ARBA00010833"/>
    </source>
</evidence>
<accession>A0A2T6BDQ5</accession>
<comment type="similarity">
    <text evidence="1">Belongs to the glycosyl hydrolase 63 family.</text>
</comment>
<comment type="caution">
    <text evidence="5">The sequence shown here is derived from an EMBL/GenBank/DDBJ whole genome shotgun (WGS) entry which is preliminary data.</text>
</comment>
<dbReference type="Gene3D" id="1.50.10.10">
    <property type="match status" value="1"/>
</dbReference>
<dbReference type="PANTHER" id="PTHR10412">
    <property type="entry name" value="MANNOSYL-OLIGOSACCHARIDE GLUCOSIDASE"/>
    <property type="match status" value="1"/>
</dbReference>
<dbReference type="GO" id="GO:0004573">
    <property type="term" value="F:Glc3Man9GlcNAc2 oligosaccharide glucosidase activity"/>
    <property type="evidence" value="ECO:0007669"/>
    <property type="project" value="InterPro"/>
</dbReference>
<dbReference type="InterPro" id="IPR004888">
    <property type="entry name" value="Glycoside_hydrolase_63"/>
</dbReference>
<dbReference type="SUPFAM" id="SSF48208">
    <property type="entry name" value="Six-hairpin glycosidases"/>
    <property type="match status" value="1"/>
</dbReference>
<dbReference type="InterPro" id="IPR012341">
    <property type="entry name" value="6hp_glycosidase-like_sf"/>
</dbReference>
<feature type="domain" description="Mannosylglycerate hydrolase MGH1-like glycoside hydrolase" evidence="4">
    <location>
        <begin position="29"/>
        <end position="400"/>
    </location>
</feature>
<keyword evidence="2" id="KW-0378">Hydrolase</keyword>
<protein>
    <recommendedName>
        <fullName evidence="4">Mannosylglycerate hydrolase MGH1-like glycoside hydrolase domain-containing protein</fullName>
    </recommendedName>
</protein>
<dbReference type="EMBL" id="QBKS01000002">
    <property type="protein sequence ID" value="PTX54201.1"/>
    <property type="molecule type" value="Genomic_DNA"/>
</dbReference>
<organism evidence="5 6">
    <name type="scientific">Litoreibacter ponti</name>
    <dbReference type="NCBI Taxonomy" id="1510457"/>
    <lineage>
        <taxon>Bacteria</taxon>
        <taxon>Pseudomonadati</taxon>
        <taxon>Pseudomonadota</taxon>
        <taxon>Alphaproteobacteria</taxon>
        <taxon>Rhodobacterales</taxon>
        <taxon>Roseobacteraceae</taxon>
        <taxon>Litoreibacter</taxon>
    </lineage>
</organism>
<gene>
    <name evidence="5" type="ORF">C8N43_3013</name>
</gene>